<dbReference type="GO" id="GO:0030036">
    <property type="term" value="P:actin cytoskeleton organization"/>
    <property type="evidence" value="ECO:0007669"/>
    <property type="project" value="Ensembl"/>
</dbReference>
<evidence type="ECO:0000256" key="13">
    <source>
        <dbReference type="ARBA" id="ARBA00023157"/>
    </source>
</evidence>
<feature type="region of interest" description="Disordered" evidence="21">
    <location>
        <begin position="185"/>
        <end position="233"/>
    </location>
</feature>
<feature type="region of interest" description="Disordered" evidence="21">
    <location>
        <begin position="841"/>
        <end position="862"/>
    </location>
</feature>
<dbReference type="GO" id="GO:0003779">
    <property type="term" value="F:actin binding"/>
    <property type="evidence" value="ECO:0007669"/>
    <property type="project" value="UniProtKB-KW"/>
</dbReference>
<evidence type="ECO:0000313" key="23">
    <source>
        <dbReference type="Ensembl" id="ENSUMAP00000027954"/>
    </source>
</evidence>
<dbReference type="GO" id="GO:0003334">
    <property type="term" value="P:keratinocyte development"/>
    <property type="evidence" value="ECO:0007669"/>
    <property type="project" value="Ensembl"/>
</dbReference>
<feature type="domain" description="Ig-like" evidence="22">
    <location>
        <begin position="441"/>
        <end position="540"/>
    </location>
</feature>
<dbReference type="FunFam" id="2.60.40.10:FF:000761">
    <property type="entry name" value="palladin isoform X2"/>
    <property type="match status" value="1"/>
</dbReference>
<dbReference type="InterPro" id="IPR013783">
    <property type="entry name" value="Ig-like_fold"/>
</dbReference>
<gene>
    <name evidence="23" type="primary">PALLD</name>
</gene>
<dbReference type="GO" id="GO:0005886">
    <property type="term" value="C:plasma membrane"/>
    <property type="evidence" value="ECO:0007669"/>
    <property type="project" value="Ensembl"/>
</dbReference>
<evidence type="ECO:0000256" key="17">
    <source>
        <dbReference type="ARBA" id="ARBA00023319"/>
    </source>
</evidence>
<dbReference type="InterPro" id="IPR003599">
    <property type="entry name" value="Ig_sub"/>
</dbReference>
<dbReference type="InterPro" id="IPR003598">
    <property type="entry name" value="Ig_sub2"/>
</dbReference>
<organism evidence="23">
    <name type="scientific">Ursus maritimus</name>
    <name type="common">Polar bear</name>
    <name type="synonym">Thalarctos maritimus</name>
    <dbReference type="NCBI Taxonomy" id="29073"/>
    <lineage>
        <taxon>Eukaryota</taxon>
        <taxon>Metazoa</taxon>
        <taxon>Chordata</taxon>
        <taxon>Craniata</taxon>
        <taxon>Vertebrata</taxon>
        <taxon>Euteleostomi</taxon>
        <taxon>Mammalia</taxon>
        <taxon>Eutheria</taxon>
        <taxon>Laurasiatheria</taxon>
        <taxon>Carnivora</taxon>
        <taxon>Caniformia</taxon>
        <taxon>Ursidae</taxon>
        <taxon>Ursus</taxon>
    </lineage>
</organism>
<evidence type="ECO:0000256" key="21">
    <source>
        <dbReference type="SAM" id="MobiDB-lite"/>
    </source>
</evidence>
<feature type="domain" description="Ig-like" evidence="22">
    <location>
        <begin position="1140"/>
        <end position="1231"/>
    </location>
</feature>
<accession>A0A452V3A3</accession>
<evidence type="ECO:0000256" key="19">
    <source>
        <dbReference type="ARBA" id="ARBA00065150"/>
    </source>
</evidence>
<dbReference type="GO" id="GO:0005739">
    <property type="term" value="C:mitochondrion"/>
    <property type="evidence" value="ECO:0007669"/>
    <property type="project" value="Ensembl"/>
</dbReference>
<evidence type="ECO:0000256" key="8">
    <source>
        <dbReference type="ARBA" id="ARBA00004624"/>
    </source>
</evidence>
<dbReference type="FunFam" id="2.60.40.10:FF:000256">
    <property type="entry name" value="myopalladin isoform X1"/>
    <property type="match status" value="1"/>
</dbReference>
<keyword evidence="12" id="KW-0965">Cell junction</keyword>
<keyword evidence="10" id="KW-0597">Phosphoprotein</keyword>
<dbReference type="GO" id="GO:0001725">
    <property type="term" value="C:stress fiber"/>
    <property type="evidence" value="ECO:0007669"/>
    <property type="project" value="Ensembl"/>
</dbReference>
<keyword evidence="17" id="KW-0393">Immunoglobulin domain</keyword>
<dbReference type="CDD" id="cd05893">
    <property type="entry name" value="IgI_1_Palladin_C"/>
    <property type="match status" value="1"/>
</dbReference>
<dbReference type="GO" id="GO:0002102">
    <property type="term" value="C:podosome"/>
    <property type="evidence" value="ECO:0007669"/>
    <property type="project" value="UniProtKB-SubCell"/>
</dbReference>
<evidence type="ECO:0000256" key="11">
    <source>
        <dbReference type="ARBA" id="ARBA00022737"/>
    </source>
</evidence>
<dbReference type="GO" id="GO:0005829">
    <property type="term" value="C:cytosol"/>
    <property type="evidence" value="ECO:0007669"/>
    <property type="project" value="Ensembl"/>
</dbReference>
<evidence type="ECO:0000256" key="15">
    <source>
        <dbReference type="ARBA" id="ARBA00023212"/>
    </source>
</evidence>
<dbReference type="GO" id="GO:0001726">
    <property type="term" value="C:ruffle"/>
    <property type="evidence" value="ECO:0007669"/>
    <property type="project" value="UniProtKB-SubCell"/>
</dbReference>
<evidence type="ECO:0000256" key="1">
    <source>
        <dbReference type="ARBA" id="ARBA00004188"/>
    </source>
</evidence>
<dbReference type="GO" id="GO:0003382">
    <property type="term" value="P:epithelial cell morphogenesis"/>
    <property type="evidence" value="ECO:0007669"/>
    <property type="project" value="Ensembl"/>
</dbReference>
<dbReference type="InterPro" id="IPR036179">
    <property type="entry name" value="Ig-like_dom_sf"/>
</dbReference>
<evidence type="ECO:0000256" key="12">
    <source>
        <dbReference type="ARBA" id="ARBA00022949"/>
    </source>
</evidence>
<feature type="compositionally biased region" description="Polar residues" evidence="21">
    <location>
        <begin position="192"/>
        <end position="228"/>
    </location>
</feature>
<evidence type="ECO:0000256" key="7">
    <source>
        <dbReference type="ARBA" id="ARBA00004510"/>
    </source>
</evidence>
<dbReference type="PROSITE" id="PS50835">
    <property type="entry name" value="IG_LIKE"/>
    <property type="match status" value="5"/>
</dbReference>
<feature type="domain" description="Ig-like" evidence="22">
    <location>
        <begin position="272"/>
        <end position="361"/>
    </location>
</feature>
<evidence type="ECO:0000256" key="20">
    <source>
        <dbReference type="ARBA" id="ARBA00072991"/>
    </source>
</evidence>
<feature type="domain" description="Ig-like" evidence="22">
    <location>
        <begin position="1042"/>
        <end position="1133"/>
    </location>
</feature>
<dbReference type="InterPro" id="IPR007110">
    <property type="entry name" value="Ig-like_dom"/>
</dbReference>
<evidence type="ECO:0000256" key="18">
    <source>
        <dbReference type="ARBA" id="ARBA00061540"/>
    </source>
</evidence>
<dbReference type="InterPro" id="IPR033017">
    <property type="entry name" value="Palladin_C"/>
</dbReference>
<feature type="compositionally biased region" description="Low complexity" evidence="21">
    <location>
        <begin position="1005"/>
        <end position="1015"/>
    </location>
</feature>
<dbReference type="SMART" id="SM00408">
    <property type="entry name" value="IGc2"/>
    <property type="match status" value="5"/>
</dbReference>
<comment type="similarity">
    <text evidence="18">Belongs to the myotilin/palladin family.</text>
</comment>
<feature type="region of interest" description="Disordered" evidence="21">
    <location>
        <begin position="69"/>
        <end position="171"/>
    </location>
</feature>
<protein>
    <recommendedName>
        <fullName evidence="20">Palladin</fullName>
    </recommendedName>
</protein>
<keyword evidence="16" id="KW-0966">Cell projection</keyword>
<evidence type="ECO:0000256" key="3">
    <source>
        <dbReference type="ARBA" id="ARBA00004245"/>
    </source>
</evidence>
<reference evidence="23" key="1">
    <citation type="submission" date="2019-03" db="UniProtKB">
        <authorList>
            <consortium name="Ensembl"/>
        </authorList>
    </citation>
    <scope>IDENTIFICATION</scope>
</reference>
<evidence type="ECO:0000256" key="2">
    <source>
        <dbReference type="ARBA" id="ARBA00004216"/>
    </source>
</evidence>
<dbReference type="Ensembl" id="ENSUMAT00000033070.1">
    <property type="protein sequence ID" value="ENSUMAP00000027954.1"/>
    <property type="gene ID" value="ENSUMAG00000020285.1"/>
</dbReference>
<dbReference type="SUPFAM" id="SSF48726">
    <property type="entry name" value="Immunoglobulin"/>
    <property type="match status" value="5"/>
</dbReference>
<evidence type="ECO:0000259" key="22">
    <source>
        <dbReference type="PROSITE" id="PS50835"/>
    </source>
</evidence>
<proteinExistence type="inferred from homology"/>
<comment type="subcellular location">
    <subcellularLocation>
        <location evidence="4">Cell junction</location>
        <location evidence="4">Focal adhesion</location>
    </subcellularLocation>
    <subcellularLocation>
        <location evidence="6">Cell projection</location>
        <location evidence="6">Axon</location>
    </subcellularLocation>
    <subcellularLocation>
        <location evidence="8">Cell projection</location>
        <location evidence="8">Growth cone</location>
    </subcellularLocation>
    <subcellularLocation>
        <location evidence="7">Cell projection</location>
        <location evidence="7">Lamellipodium</location>
    </subcellularLocation>
    <subcellularLocation>
        <location evidence="1">Cell projection</location>
        <location evidence="1">Podosome</location>
    </subcellularLocation>
    <subcellularLocation>
        <location evidence="5">Cell projection</location>
        <location evidence="5">Ruffle</location>
    </subcellularLocation>
    <subcellularLocation>
        <location evidence="3">Cytoplasm</location>
        <location evidence="3">Cytoskeleton</location>
    </subcellularLocation>
    <subcellularLocation>
        <location evidence="2">Cytoplasm</location>
        <location evidence="2">Myofibril</location>
        <location evidence="2">Sarcomere</location>
        <location evidence="2">Z line</location>
    </subcellularLocation>
</comment>
<evidence type="ECO:0000256" key="10">
    <source>
        <dbReference type="ARBA" id="ARBA00022553"/>
    </source>
</evidence>
<dbReference type="SMART" id="SM00409">
    <property type="entry name" value="IG"/>
    <property type="match status" value="5"/>
</dbReference>
<evidence type="ECO:0000256" key="6">
    <source>
        <dbReference type="ARBA" id="ARBA00004489"/>
    </source>
</evidence>
<feature type="region of interest" description="Disordered" evidence="21">
    <location>
        <begin position="1003"/>
        <end position="1032"/>
    </location>
</feature>
<dbReference type="FunFam" id="2.60.40.10:FF:001560">
    <property type="entry name" value="palladin isoform X1"/>
    <property type="match status" value="1"/>
</dbReference>
<comment type="subunit">
    <text evidence="19">Interacts with EPS8. Interacts with LASP1. Interacts with VASP. Interacts with ACTN. Interacts with SORBS2. Interacts with PFN1. Interacts with LPP. Interacts with SPIN90. Interacts with SRC. Interacts with EZR. Interacts with RAI14.</text>
</comment>
<keyword evidence="15" id="KW-0206">Cytoskeleton</keyword>
<dbReference type="InterPro" id="IPR013098">
    <property type="entry name" value="Ig_I-set"/>
</dbReference>
<dbReference type="GO" id="GO:0030018">
    <property type="term" value="C:Z disc"/>
    <property type="evidence" value="ECO:0007669"/>
    <property type="project" value="UniProtKB-SubCell"/>
</dbReference>
<dbReference type="CDD" id="cd05892">
    <property type="entry name" value="IgI_Myotilin_C"/>
    <property type="match status" value="1"/>
</dbReference>
<dbReference type="GO" id="GO:0030027">
    <property type="term" value="C:lamellipodium"/>
    <property type="evidence" value="ECO:0007669"/>
    <property type="project" value="UniProtKB-SubCell"/>
</dbReference>
<evidence type="ECO:0000256" key="9">
    <source>
        <dbReference type="ARBA" id="ARBA00022490"/>
    </source>
</evidence>
<keyword evidence="9" id="KW-0963">Cytoplasm</keyword>
<evidence type="ECO:0000256" key="5">
    <source>
        <dbReference type="ARBA" id="ARBA00004466"/>
    </source>
</evidence>
<dbReference type="GO" id="GO:0005884">
    <property type="term" value="C:actin filament"/>
    <property type="evidence" value="ECO:0007669"/>
    <property type="project" value="Ensembl"/>
</dbReference>
<dbReference type="PANTHER" id="PTHR47633:SF10">
    <property type="entry name" value="PALLADIN, CYTOSKELETAL ASSOCIATED PROTEIN"/>
    <property type="match status" value="1"/>
</dbReference>
<dbReference type="Gene3D" id="2.60.40.10">
    <property type="entry name" value="Immunoglobulins"/>
    <property type="match status" value="5"/>
</dbReference>
<dbReference type="PANTHER" id="PTHR47633">
    <property type="entry name" value="IMMUNOGLOBULIN"/>
    <property type="match status" value="1"/>
</dbReference>
<keyword evidence="13" id="KW-1015">Disulfide bond</keyword>
<dbReference type="GO" id="GO:0005925">
    <property type="term" value="C:focal adhesion"/>
    <property type="evidence" value="ECO:0007669"/>
    <property type="project" value="UniProtKB-SubCell"/>
</dbReference>
<evidence type="ECO:0000256" key="16">
    <source>
        <dbReference type="ARBA" id="ARBA00023273"/>
    </source>
</evidence>
<dbReference type="Pfam" id="PF07679">
    <property type="entry name" value="I-set"/>
    <property type="match status" value="5"/>
</dbReference>
<evidence type="ECO:0000256" key="4">
    <source>
        <dbReference type="ARBA" id="ARBA00004246"/>
    </source>
</evidence>
<dbReference type="GeneTree" id="ENSGT00940000153441"/>
<sequence>MSETSSHDSFYDSLSDMQEESKNVDFFPELSAFLSQEEINKSLDLARRAIANSETEDFDSEKEISQIFNTSPLSVCENPSHKETKFGEPASSGRPHDNRPTPVQPLPEQTDHTSSPASKRKPAKSPLLASPSYIRSLRKSEKRGAKTPNTSVKPKPAYQGKTGPQSQLCDKAANFIEELTSIFREAAKPRNRSPNGESSSPDSGYLSPKNQRSVLMSASASQSPTGDQQEMEAEVKLPEVRHCYQADQDKAVPCNNISHPQPQNALHFPSAPRFIQKLRSQEVAEGSRVYLECRVTGNPTPRVRWFCEGKELHNTPDIQIRSEGGDFHTLTIAEAFEDDTGRYTCLATNPSGSDTTSAEVFIEGASSTDSESENLAFKSSLGAMPQAQKKTTSVSLTIGSSSPKTGVTTAVIQPLSVPVQQVHSPTSYLCRPDGTTPACFPPVFTKELQNIAASEGQVVVLECRVRGAPPLQVKWFRQGSEIQDSPDFRILQKKPRSTAEPEEICTLVIAETFPEDAGIFTCSARNDYGSVTSTAQLIVTSANTENCNYDSVGESNNDHFQHFPPPPPILEASSFELASKNPSEIQQVNSPELGLSMAALQMQFSSAERETNGVHPSHGVNGLINGKANSNKSLPTPAVLLSPTKEPPPLLAKPKLSKHAGLLHNIMPLCIFLPQVGMPLPHPPPETPTYSSFWGSSKETFGSWEPPPTPASPTEAIALTLSVLPPGELEHLAPYNYRSQFISVSLLECEVFEGRDFISFIVFVPLVSGPVGFPKKANRTARIASDEEIQGTKDAVIQDLERKLRFKEDLKCPRRLTYEERMARRLLGADSATVFNIQEPEEETANQEIGSPHASVGSPLDGQKEYKVSSCEQRLISEIEYRLERSPVDESGDDIQYGDVPVENGVAPFFEMKLKHYKIFEGMPVTFTCRVTGNPKPKIYWFKDGKQISPKNDHYTIQRDLDGTCSLHTAASTLDDDGNYTIMAANPQGRISCTGRLMVQAVNQRGRSPRSPSGHPHVRRPRSRSRDSGDENEPIQERFFRPHFLQAPGDLTVQEGKLCRMDCKVSGLPTPDLSWQLDGKPIRPDSAHKMLVRENGVHSLIIEPVTSRDAGIYTCIATNRAGQNSFSLELVVAAKEAHKPPVFIEKLQNTGVADGYPVRLECRVSGVPPPQIFWKKENESLTHSTDRVSMHQDNHGYICLLIQGATKEDAGWYTVSAKNEAGIVSCTARLDVYTQWHQQPQSTKPKKVRPSASRYAALSDQGLDIKAAFQPEASPSHLTVNTGLVESEDL</sequence>
<dbReference type="GO" id="GO:0016477">
    <property type="term" value="P:cell migration"/>
    <property type="evidence" value="ECO:0007669"/>
    <property type="project" value="InterPro"/>
</dbReference>
<name>A0A452V3A3_URSMA</name>
<feature type="domain" description="Ig-like" evidence="22">
    <location>
        <begin position="908"/>
        <end position="992"/>
    </location>
</feature>
<dbReference type="FunFam" id="2.60.40.10:FF:001108">
    <property type="entry name" value="palladin isoform X2"/>
    <property type="match status" value="1"/>
</dbReference>
<dbReference type="FunFam" id="2.60.40.10:FF:000399">
    <property type="entry name" value="myopalladin isoform X1"/>
    <property type="match status" value="1"/>
</dbReference>
<keyword evidence="14" id="KW-0009">Actin-binding</keyword>
<evidence type="ECO:0000256" key="14">
    <source>
        <dbReference type="ARBA" id="ARBA00023203"/>
    </source>
</evidence>
<dbReference type="CDD" id="cd20972">
    <property type="entry name" value="IgI_2_Titin_Z1z2-like"/>
    <property type="match status" value="1"/>
</dbReference>
<dbReference type="GO" id="GO:0004672">
    <property type="term" value="F:protein kinase activity"/>
    <property type="evidence" value="ECO:0007669"/>
    <property type="project" value="TreeGrafter"/>
</dbReference>
<dbReference type="GO" id="GO:0030426">
    <property type="term" value="C:growth cone"/>
    <property type="evidence" value="ECO:0007669"/>
    <property type="project" value="UniProtKB-SubCell"/>
</dbReference>
<keyword evidence="11" id="KW-0677">Repeat</keyword>
<dbReference type="GO" id="GO:0005634">
    <property type="term" value="C:nucleus"/>
    <property type="evidence" value="ECO:0007669"/>
    <property type="project" value="Ensembl"/>
</dbReference>